<evidence type="ECO:0000256" key="5">
    <source>
        <dbReference type="ARBA" id="ARBA00023136"/>
    </source>
</evidence>
<dbReference type="AlphaFoldDB" id="A0A919NS14"/>
<evidence type="ECO:0000313" key="8">
    <source>
        <dbReference type="EMBL" id="GIF24106.1"/>
    </source>
</evidence>
<evidence type="ECO:0000259" key="7">
    <source>
        <dbReference type="Pfam" id="PF06271"/>
    </source>
</evidence>
<protein>
    <submittedName>
        <fullName evidence="8">RDD family protein</fullName>
    </submittedName>
</protein>
<dbReference type="InterPro" id="IPR010432">
    <property type="entry name" value="RDD"/>
</dbReference>
<feature type="transmembrane region" description="Helical" evidence="6">
    <location>
        <begin position="35"/>
        <end position="63"/>
    </location>
</feature>
<keyword evidence="5 6" id="KW-0472">Membrane</keyword>
<evidence type="ECO:0000313" key="9">
    <source>
        <dbReference type="Proteomes" id="UP000623608"/>
    </source>
</evidence>
<evidence type="ECO:0000256" key="3">
    <source>
        <dbReference type="ARBA" id="ARBA00022692"/>
    </source>
</evidence>
<accession>A0A919NS14</accession>
<organism evidence="8 9">
    <name type="scientific">Paractinoplanes tereljensis</name>
    <dbReference type="NCBI Taxonomy" id="571912"/>
    <lineage>
        <taxon>Bacteria</taxon>
        <taxon>Bacillati</taxon>
        <taxon>Actinomycetota</taxon>
        <taxon>Actinomycetes</taxon>
        <taxon>Micromonosporales</taxon>
        <taxon>Micromonosporaceae</taxon>
        <taxon>Paractinoplanes</taxon>
    </lineage>
</organism>
<dbReference type="Proteomes" id="UP000623608">
    <property type="component" value="Unassembled WGS sequence"/>
</dbReference>
<dbReference type="GO" id="GO:0005886">
    <property type="term" value="C:plasma membrane"/>
    <property type="evidence" value="ECO:0007669"/>
    <property type="project" value="UniProtKB-SubCell"/>
</dbReference>
<name>A0A919NS14_9ACTN</name>
<dbReference type="PANTHER" id="PTHR36115">
    <property type="entry name" value="PROLINE-RICH ANTIGEN HOMOLOG-RELATED"/>
    <property type="match status" value="1"/>
</dbReference>
<comment type="subcellular location">
    <subcellularLocation>
        <location evidence="1">Cell membrane</location>
        <topology evidence="1">Multi-pass membrane protein</topology>
    </subcellularLocation>
</comment>
<evidence type="ECO:0000256" key="6">
    <source>
        <dbReference type="SAM" id="Phobius"/>
    </source>
</evidence>
<evidence type="ECO:0000256" key="2">
    <source>
        <dbReference type="ARBA" id="ARBA00022475"/>
    </source>
</evidence>
<reference evidence="8" key="1">
    <citation type="submission" date="2021-01" db="EMBL/GenBank/DDBJ databases">
        <title>Whole genome shotgun sequence of Actinoplanes tereljensis NBRC 105297.</title>
        <authorList>
            <person name="Komaki H."/>
            <person name="Tamura T."/>
        </authorList>
    </citation>
    <scope>NUCLEOTIDE SEQUENCE</scope>
    <source>
        <strain evidence="8">NBRC 105297</strain>
    </source>
</reference>
<dbReference type="Pfam" id="PF06271">
    <property type="entry name" value="RDD"/>
    <property type="match status" value="1"/>
</dbReference>
<gene>
    <name evidence="8" type="ORF">Ate02nite_68360</name>
</gene>
<keyword evidence="3 6" id="KW-0812">Transmembrane</keyword>
<keyword evidence="4 6" id="KW-1133">Transmembrane helix</keyword>
<keyword evidence="9" id="KW-1185">Reference proteome</keyword>
<evidence type="ECO:0000256" key="4">
    <source>
        <dbReference type="ARBA" id="ARBA00022989"/>
    </source>
</evidence>
<dbReference type="RefSeq" id="WP_239147920.1">
    <property type="nucleotide sequence ID" value="NZ_BOMY01000043.1"/>
</dbReference>
<dbReference type="EMBL" id="BOMY01000043">
    <property type="protein sequence ID" value="GIF24106.1"/>
    <property type="molecule type" value="Genomic_DNA"/>
</dbReference>
<feature type="domain" description="RDD" evidence="7">
    <location>
        <begin position="29"/>
        <end position="180"/>
    </location>
</feature>
<feature type="transmembrane region" description="Helical" evidence="6">
    <location>
        <begin position="83"/>
        <end position="105"/>
    </location>
</feature>
<evidence type="ECO:0000256" key="1">
    <source>
        <dbReference type="ARBA" id="ARBA00004651"/>
    </source>
</evidence>
<keyword evidence="2" id="KW-1003">Cell membrane</keyword>
<sequence>MTYPPLPPGYFYVPVRPPVPTSPGGLPLADFGTRLAAYIIDVAVLSLVAVVFAVPAFFVLFTSLPDPEQFAYDDGPSRMFSEFLVPILLFELVLYVAVLILYYLYVVEYMHRSGQTIGKKAMKIRVIPLDPGKRLTRGMAAKRYLIEYGCGTFVPFFSYVDGLWQLWDKPYQQALHDKVAQTVVVKVSP</sequence>
<proteinExistence type="predicted"/>
<comment type="caution">
    <text evidence="8">The sequence shown here is derived from an EMBL/GenBank/DDBJ whole genome shotgun (WGS) entry which is preliminary data.</text>
</comment>
<dbReference type="InterPro" id="IPR051791">
    <property type="entry name" value="Pra-immunoreactive"/>
</dbReference>